<evidence type="ECO:0008006" key="4">
    <source>
        <dbReference type="Google" id="ProtNLM"/>
    </source>
</evidence>
<keyword evidence="1" id="KW-0472">Membrane</keyword>
<dbReference type="InterPro" id="IPR021521">
    <property type="entry name" value="DUF3185"/>
</dbReference>
<evidence type="ECO:0000313" key="2">
    <source>
        <dbReference type="EMBL" id="PSJ16542.1"/>
    </source>
</evidence>
<organism evidence="2 3">
    <name type="scientific">Nitrosomonas supralitoralis</name>
    <dbReference type="NCBI Taxonomy" id="2116706"/>
    <lineage>
        <taxon>Bacteria</taxon>
        <taxon>Pseudomonadati</taxon>
        <taxon>Pseudomonadota</taxon>
        <taxon>Betaproteobacteria</taxon>
        <taxon>Nitrosomonadales</taxon>
        <taxon>Nitrosomonadaceae</taxon>
        <taxon>Nitrosomonas</taxon>
    </lineage>
</organism>
<dbReference type="Pfam" id="PF11381">
    <property type="entry name" value="DUF3185"/>
    <property type="match status" value="1"/>
</dbReference>
<accession>A0A2P7NSU1</accession>
<protein>
    <recommendedName>
        <fullName evidence="4">DUF3185 family protein</fullName>
    </recommendedName>
</protein>
<evidence type="ECO:0000313" key="3">
    <source>
        <dbReference type="Proteomes" id="UP000241912"/>
    </source>
</evidence>
<dbReference type="EMBL" id="PXXU01000045">
    <property type="protein sequence ID" value="PSJ16542.1"/>
    <property type="molecule type" value="Genomic_DNA"/>
</dbReference>
<sequence length="65" mass="6668">MNKGISVALLIVGVLLVVWGVSAYDSASSEVSQALTGSPTNKAIWLLVGGIIAGVIGLFGVLRER</sequence>
<name>A0A2P7NSU1_9PROT</name>
<dbReference type="AlphaFoldDB" id="A0A2P7NSU1"/>
<feature type="transmembrane region" description="Helical" evidence="1">
    <location>
        <begin position="43"/>
        <end position="62"/>
    </location>
</feature>
<evidence type="ECO:0000256" key="1">
    <source>
        <dbReference type="SAM" id="Phobius"/>
    </source>
</evidence>
<gene>
    <name evidence="2" type="ORF">C7H79_12830</name>
</gene>
<keyword evidence="1" id="KW-1133">Transmembrane helix</keyword>
<proteinExistence type="predicted"/>
<keyword evidence="3" id="KW-1185">Reference proteome</keyword>
<reference evidence="2 3" key="1">
    <citation type="submission" date="2018-03" db="EMBL/GenBank/DDBJ databases">
        <title>Draft genome of Nitrosomonas supralitoralis APG5.</title>
        <authorList>
            <person name="Urakawa H."/>
            <person name="Lopez J.V."/>
        </authorList>
    </citation>
    <scope>NUCLEOTIDE SEQUENCE [LARGE SCALE GENOMIC DNA]</scope>
    <source>
        <strain evidence="2 3">APG5</strain>
    </source>
</reference>
<keyword evidence="1" id="KW-0812">Transmembrane</keyword>
<dbReference type="Proteomes" id="UP000241912">
    <property type="component" value="Unassembled WGS sequence"/>
</dbReference>
<comment type="caution">
    <text evidence="2">The sequence shown here is derived from an EMBL/GenBank/DDBJ whole genome shotgun (WGS) entry which is preliminary data.</text>
</comment>
<dbReference type="RefSeq" id="WP_106707654.1">
    <property type="nucleotide sequence ID" value="NZ_PXXU01000045.1"/>
</dbReference>